<dbReference type="EMBL" id="MU853240">
    <property type="protein sequence ID" value="KAK4120227.1"/>
    <property type="molecule type" value="Genomic_DNA"/>
</dbReference>
<keyword evidence="3" id="KW-1185">Reference proteome</keyword>
<evidence type="ECO:0000256" key="1">
    <source>
        <dbReference type="PROSITE-ProRule" id="PRU01240"/>
    </source>
</evidence>
<proteinExistence type="inferred from homology"/>
<organism evidence="2 3">
    <name type="scientific">Parathielavia appendiculata</name>
    <dbReference type="NCBI Taxonomy" id="2587402"/>
    <lineage>
        <taxon>Eukaryota</taxon>
        <taxon>Fungi</taxon>
        <taxon>Dikarya</taxon>
        <taxon>Ascomycota</taxon>
        <taxon>Pezizomycotina</taxon>
        <taxon>Sordariomycetes</taxon>
        <taxon>Sordariomycetidae</taxon>
        <taxon>Sordariales</taxon>
        <taxon>Chaetomiaceae</taxon>
        <taxon>Parathielavia</taxon>
    </lineage>
</organism>
<comment type="caution">
    <text evidence="1">Lacks conserved residue(s) required for the propagation of feature annotation.</text>
</comment>
<protein>
    <submittedName>
        <fullName evidence="2">Uncharacterized protein</fullName>
    </submittedName>
</protein>
<gene>
    <name evidence="2" type="ORF">N657DRAFT_636692</name>
</gene>
<evidence type="ECO:0000313" key="2">
    <source>
        <dbReference type="EMBL" id="KAK4120227.1"/>
    </source>
</evidence>
<evidence type="ECO:0000313" key="3">
    <source>
        <dbReference type="Proteomes" id="UP001302602"/>
    </source>
</evidence>
<comment type="similarity">
    <text evidence="1">Belongs to the peptidase S8 family.</text>
</comment>
<reference evidence="2" key="1">
    <citation type="journal article" date="2023" name="Mol. Phylogenet. Evol.">
        <title>Genome-scale phylogeny and comparative genomics of the fungal order Sordariales.</title>
        <authorList>
            <person name="Hensen N."/>
            <person name="Bonometti L."/>
            <person name="Westerberg I."/>
            <person name="Brannstrom I.O."/>
            <person name="Guillou S."/>
            <person name="Cros-Aarteil S."/>
            <person name="Calhoun S."/>
            <person name="Haridas S."/>
            <person name="Kuo A."/>
            <person name="Mondo S."/>
            <person name="Pangilinan J."/>
            <person name="Riley R."/>
            <person name="LaButti K."/>
            <person name="Andreopoulos B."/>
            <person name="Lipzen A."/>
            <person name="Chen C."/>
            <person name="Yan M."/>
            <person name="Daum C."/>
            <person name="Ng V."/>
            <person name="Clum A."/>
            <person name="Steindorff A."/>
            <person name="Ohm R.A."/>
            <person name="Martin F."/>
            <person name="Silar P."/>
            <person name="Natvig D.O."/>
            <person name="Lalanne C."/>
            <person name="Gautier V."/>
            <person name="Ament-Velasquez S.L."/>
            <person name="Kruys A."/>
            <person name="Hutchinson M.I."/>
            <person name="Powell A.J."/>
            <person name="Barry K."/>
            <person name="Miller A.N."/>
            <person name="Grigoriev I.V."/>
            <person name="Debuchy R."/>
            <person name="Gladieux P."/>
            <person name="Hiltunen Thoren M."/>
            <person name="Johannesson H."/>
        </authorList>
    </citation>
    <scope>NUCLEOTIDE SEQUENCE</scope>
    <source>
        <strain evidence="2">CBS 731.68</strain>
    </source>
</reference>
<dbReference type="Proteomes" id="UP001302602">
    <property type="component" value="Unassembled WGS sequence"/>
</dbReference>
<dbReference type="PROSITE" id="PS51892">
    <property type="entry name" value="SUBTILASE"/>
    <property type="match status" value="1"/>
</dbReference>
<accession>A0AAN6TT33</accession>
<dbReference type="AlphaFoldDB" id="A0AAN6TT33"/>
<reference evidence="2" key="2">
    <citation type="submission" date="2023-05" db="EMBL/GenBank/DDBJ databases">
        <authorList>
            <consortium name="Lawrence Berkeley National Laboratory"/>
            <person name="Steindorff A."/>
            <person name="Hensen N."/>
            <person name="Bonometti L."/>
            <person name="Westerberg I."/>
            <person name="Brannstrom I.O."/>
            <person name="Guillou S."/>
            <person name="Cros-Aarteil S."/>
            <person name="Calhoun S."/>
            <person name="Haridas S."/>
            <person name="Kuo A."/>
            <person name="Mondo S."/>
            <person name="Pangilinan J."/>
            <person name="Riley R."/>
            <person name="Labutti K."/>
            <person name="Andreopoulos B."/>
            <person name="Lipzen A."/>
            <person name="Chen C."/>
            <person name="Yanf M."/>
            <person name="Daum C."/>
            <person name="Ng V."/>
            <person name="Clum A."/>
            <person name="Ohm R."/>
            <person name="Martin F."/>
            <person name="Silar P."/>
            <person name="Natvig D."/>
            <person name="Lalanne C."/>
            <person name="Gautier V."/>
            <person name="Ament-Velasquez S.L."/>
            <person name="Kruys A."/>
            <person name="Hutchinson M.I."/>
            <person name="Powell A.J."/>
            <person name="Barry K."/>
            <person name="Miller A.N."/>
            <person name="Grigoriev I.V."/>
            <person name="Debuchy R."/>
            <person name="Gladieux P."/>
            <person name="Thoren M.H."/>
            <person name="Johannesson H."/>
        </authorList>
    </citation>
    <scope>NUCLEOTIDE SEQUENCE</scope>
    <source>
        <strain evidence="2">CBS 731.68</strain>
    </source>
</reference>
<dbReference type="RefSeq" id="XP_062643998.1">
    <property type="nucleotide sequence ID" value="XM_062791451.1"/>
</dbReference>
<dbReference type="GeneID" id="87828220"/>
<comment type="caution">
    <text evidence="2">The sequence shown here is derived from an EMBL/GenBank/DDBJ whole genome shotgun (WGS) entry which is preliminary data.</text>
</comment>
<name>A0AAN6TT33_9PEZI</name>
<sequence>MARQVDVAYHYESFNGNIPPRTAPDPDRCLLLGMNEGSGQFPDAEFSLDHRAVIGKRDRQMSKPWKLSQTEDQDRDYFYYEGLGGAGQYVYIVEDAVWDKHPEF</sequence>